<evidence type="ECO:0000256" key="1">
    <source>
        <dbReference type="ARBA" id="ARBA00001947"/>
    </source>
</evidence>
<evidence type="ECO:0000256" key="5">
    <source>
        <dbReference type="ARBA" id="ARBA00022723"/>
    </source>
</evidence>
<comment type="cofactor">
    <cofactor evidence="1 9">
        <name>Zn(2+)</name>
        <dbReference type="ChEBI" id="CHEBI:29105"/>
    </cofactor>
</comment>
<accession>A0A485K6P9</accession>
<keyword evidence="5 9" id="KW-0479">Metal-binding</keyword>
<dbReference type="InterPro" id="IPR001148">
    <property type="entry name" value="CA_dom"/>
</dbReference>
<dbReference type="InterPro" id="IPR041891">
    <property type="entry name" value="Alpha_CA_prokaryot-like"/>
</dbReference>
<evidence type="ECO:0000256" key="8">
    <source>
        <dbReference type="ARBA" id="ARBA00048348"/>
    </source>
</evidence>
<name>A0A485K6P9_9STRA</name>
<dbReference type="EC" id="4.2.1.1" evidence="4 9"/>
<dbReference type="Proteomes" id="UP000332933">
    <property type="component" value="Unassembled WGS sequence"/>
</dbReference>
<protein>
    <recommendedName>
        <fullName evidence="4 9">Carbonic anhydrase</fullName>
        <ecNumber evidence="4 9">4.2.1.1</ecNumber>
    </recommendedName>
</protein>
<dbReference type="GO" id="GO:0004089">
    <property type="term" value="F:carbonate dehydratase activity"/>
    <property type="evidence" value="ECO:0007669"/>
    <property type="project" value="UniProtKB-UniRule"/>
</dbReference>
<evidence type="ECO:0000313" key="12">
    <source>
        <dbReference type="EMBL" id="VFT78212.1"/>
    </source>
</evidence>
<reference evidence="12 13" key="1">
    <citation type="submission" date="2019-03" db="EMBL/GenBank/DDBJ databases">
        <authorList>
            <person name="Gaulin E."/>
            <person name="Dumas B."/>
        </authorList>
    </citation>
    <scope>NUCLEOTIDE SEQUENCE [LARGE SCALE GENOMIC DNA]</scope>
    <source>
        <strain evidence="12">CBS 568.67</strain>
    </source>
</reference>
<keyword evidence="6 9" id="KW-0862">Zinc</keyword>
<comment type="catalytic activity">
    <reaction evidence="8 9">
        <text>hydrogencarbonate + H(+) = CO2 + H2O</text>
        <dbReference type="Rhea" id="RHEA:10748"/>
        <dbReference type="ChEBI" id="CHEBI:15377"/>
        <dbReference type="ChEBI" id="CHEBI:15378"/>
        <dbReference type="ChEBI" id="CHEBI:16526"/>
        <dbReference type="ChEBI" id="CHEBI:17544"/>
        <dbReference type="EC" id="4.2.1.1"/>
    </reaction>
</comment>
<dbReference type="InterPro" id="IPR023561">
    <property type="entry name" value="Carbonic_anhydrase_a-class"/>
</dbReference>
<feature type="domain" description="Alpha-carbonic anhydrase" evidence="10">
    <location>
        <begin position="1"/>
        <end position="233"/>
    </location>
</feature>
<dbReference type="PROSITE" id="PS51144">
    <property type="entry name" value="ALPHA_CA_2"/>
    <property type="match status" value="1"/>
</dbReference>
<gene>
    <name evidence="12" type="primary">Aste57867_990</name>
    <name evidence="11" type="ORF">As57867_000989</name>
    <name evidence="12" type="ORF">ASTE57867_990</name>
</gene>
<evidence type="ECO:0000256" key="3">
    <source>
        <dbReference type="ARBA" id="ARBA00010718"/>
    </source>
</evidence>
<dbReference type="CDD" id="cd03124">
    <property type="entry name" value="alpha_CA_prokaryotic_like"/>
    <property type="match status" value="1"/>
</dbReference>
<dbReference type="Pfam" id="PF00194">
    <property type="entry name" value="Carb_anhydrase"/>
    <property type="match status" value="1"/>
</dbReference>
<sequence length="233" mass="25721">MSASVNARRELTNDTSGCENANATLRRQSPIDLPSNVVAVANQANYSFVPLAPVAGTVAHYEDTIKTFWKAGSNLTINGRTYTSAQFHHHAPSEHTIDGLHFDLELHFVHSDASGNLAVLGVFFHVDDDAPDAHNPFLDQFVPGFGLLEQPHDNYTLPLVSAQGFGFEAANVFRYEGSLTTPPYTEGVAWSVSTEVQRMSEDQFDAFKHVIEEENFRPTQCANGRDIALIQTW</sequence>
<keyword evidence="7 9" id="KW-0456">Lyase</keyword>
<dbReference type="EMBL" id="CAADRA010000067">
    <property type="protein sequence ID" value="VFT78212.1"/>
    <property type="molecule type" value="Genomic_DNA"/>
</dbReference>
<dbReference type="InterPro" id="IPR018338">
    <property type="entry name" value="Carbonic_anhydrase_a-class_CS"/>
</dbReference>
<evidence type="ECO:0000259" key="10">
    <source>
        <dbReference type="PROSITE" id="PS51144"/>
    </source>
</evidence>
<dbReference type="Gene3D" id="3.10.200.10">
    <property type="entry name" value="Alpha carbonic anhydrase"/>
    <property type="match status" value="1"/>
</dbReference>
<dbReference type="SUPFAM" id="SSF51069">
    <property type="entry name" value="Carbonic anhydrase"/>
    <property type="match status" value="1"/>
</dbReference>
<dbReference type="SMART" id="SM01057">
    <property type="entry name" value="Carb_anhydrase"/>
    <property type="match status" value="1"/>
</dbReference>
<dbReference type="AlphaFoldDB" id="A0A485K6P9"/>
<dbReference type="InterPro" id="IPR036398">
    <property type="entry name" value="CA_dom_sf"/>
</dbReference>
<dbReference type="PROSITE" id="PS00162">
    <property type="entry name" value="ALPHA_CA_1"/>
    <property type="match status" value="1"/>
</dbReference>
<dbReference type="PANTHER" id="PTHR18952">
    <property type="entry name" value="CARBONIC ANHYDRASE"/>
    <property type="match status" value="1"/>
</dbReference>
<organism evidence="12 13">
    <name type="scientific">Aphanomyces stellatus</name>
    <dbReference type="NCBI Taxonomy" id="120398"/>
    <lineage>
        <taxon>Eukaryota</taxon>
        <taxon>Sar</taxon>
        <taxon>Stramenopiles</taxon>
        <taxon>Oomycota</taxon>
        <taxon>Saprolegniomycetes</taxon>
        <taxon>Saprolegniales</taxon>
        <taxon>Verrucalvaceae</taxon>
        <taxon>Aphanomyces</taxon>
    </lineage>
</organism>
<dbReference type="OrthoDB" id="429145at2759"/>
<comment type="function">
    <text evidence="2 9">Reversible hydration of carbon dioxide.</text>
</comment>
<evidence type="ECO:0000256" key="4">
    <source>
        <dbReference type="ARBA" id="ARBA00012925"/>
    </source>
</evidence>
<comment type="similarity">
    <text evidence="3 9">Belongs to the alpha-carbonic anhydrase family.</text>
</comment>
<evidence type="ECO:0000256" key="7">
    <source>
        <dbReference type="ARBA" id="ARBA00023239"/>
    </source>
</evidence>
<evidence type="ECO:0000256" key="6">
    <source>
        <dbReference type="ARBA" id="ARBA00022833"/>
    </source>
</evidence>
<evidence type="ECO:0000313" key="11">
    <source>
        <dbReference type="EMBL" id="KAF0719490.1"/>
    </source>
</evidence>
<keyword evidence="13" id="KW-1185">Reference proteome</keyword>
<evidence type="ECO:0000256" key="9">
    <source>
        <dbReference type="RuleBase" id="RU367011"/>
    </source>
</evidence>
<evidence type="ECO:0000313" key="13">
    <source>
        <dbReference type="Proteomes" id="UP000332933"/>
    </source>
</evidence>
<dbReference type="GO" id="GO:0008270">
    <property type="term" value="F:zinc ion binding"/>
    <property type="evidence" value="ECO:0007669"/>
    <property type="project" value="UniProtKB-UniRule"/>
</dbReference>
<dbReference type="EMBL" id="VJMH01000067">
    <property type="protein sequence ID" value="KAF0719490.1"/>
    <property type="molecule type" value="Genomic_DNA"/>
</dbReference>
<proteinExistence type="inferred from homology"/>
<dbReference type="PANTHER" id="PTHR18952:SF265">
    <property type="entry name" value="CARBONIC ANHYDRASE"/>
    <property type="match status" value="1"/>
</dbReference>
<evidence type="ECO:0000256" key="2">
    <source>
        <dbReference type="ARBA" id="ARBA00002904"/>
    </source>
</evidence>
<reference evidence="11" key="2">
    <citation type="submission" date="2019-06" db="EMBL/GenBank/DDBJ databases">
        <title>Genomics analysis of Aphanomyces spp. identifies a new class of oomycete effector associated with host adaptation.</title>
        <authorList>
            <person name="Gaulin E."/>
        </authorList>
    </citation>
    <scope>NUCLEOTIDE SEQUENCE</scope>
    <source>
        <strain evidence="11">CBS 578.67</strain>
    </source>
</reference>